<feature type="domain" description="AB hydrolase-1" evidence="1">
    <location>
        <begin position="22"/>
        <end position="246"/>
    </location>
</feature>
<dbReference type="EC" id="3.1.1.24" evidence="2"/>
<organism evidence="2 3">
    <name type="scientific">Myroides odoratus</name>
    <name type="common">Flavobacterium odoratum</name>
    <dbReference type="NCBI Taxonomy" id="256"/>
    <lineage>
        <taxon>Bacteria</taxon>
        <taxon>Pseudomonadati</taxon>
        <taxon>Bacteroidota</taxon>
        <taxon>Flavobacteriia</taxon>
        <taxon>Flavobacteriales</taxon>
        <taxon>Flavobacteriaceae</taxon>
        <taxon>Myroides</taxon>
    </lineage>
</organism>
<dbReference type="SUPFAM" id="SSF53474">
    <property type="entry name" value="alpha/beta-Hydrolases"/>
    <property type="match status" value="1"/>
</dbReference>
<evidence type="ECO:0000259" key="1">
    <source>
        <dbReference type="Pfam" id="PF00561"/>
    </source>
</evidence>
<dbReference type="Gene3D" id="3.40.50.1820">
    <property type="entry name" value="alpha/beta hydrolase"/>
    <property type="match status" value="1"/>
</dbReference>
<proteinExistence type="predicted"/>
<dbReference type="PRINTS" id="PR00111">
    <property type="entry name" value="ABHYDROLASE"/>
</dbReference>
<dbReference type="InterPro" id="IPR000073">
    <property type="entry name" value="AB_hydrolase_1"/>
</dbReference>
<evidence type="ECO:0000313" key="2">
    <source>
        <dbReference type="EMBL" id="STZ69139.1"/>
    </source>
</evidence>
<protein>
    <submittedName>
        <fullName evidence="2">3-oxoadipate enol-lactonase 2</fullName>
        <ecNumber evidence="2">3.1.1.24</ecNumber>
    </submittedName>
</protein>
<dbReference type="InterPro" id="IPR050266">
    <property type="entry name" value="AB_hydrolase_sf"/>
</dbReference>
<dbReference type="PANTHER" id="PTHR43798">
    <property type="entry name" value="MONOACYLGLYCEROL LIPASE"/>
    <property type="match status" value="1"/>
</dbReference>
<accession>A0A378U1K8</accession>
<dbReference type="EMBL" id="UGQL01000002">
    <property type="protein sequence ID" value="STZ69139.1"/>
    <property type="molecule type" value="Genomic_DNA"/>
</dbReference>
<dbReference type="RefSeq" id="WP_115091947.1">
    <property type="nucleotide sequence ID" value="NZ_CP068107.1"/>
</dbReference>
<keyword evidence="2" id="KW-0378">Hydrolase</keyword>
<keyword evidence="3" id="KW-1185">Reference proteome</keyword>
<dbReference type="AlphaFoldDB" id="A0A378U1K8"/>
<gene>
    <name evidence="2" type="primary">catD_1</name>
    <name evidence="2" type="ORF">NCTC11179_02636</name>
</gene>
<dbReference type="Proteomes" id="UP000255024">
    <property type="component" value="Unassembled WGS sequence"/>
</dbReference>
<dbReference type="GO" id="GO:0047570">
    <property type="term" value="F:3-oxoadipate enol-lactonase activity"/>
    <property type="evidence" value="ECO:0007669"/>
    <property type="project" value="UniProtKB-EC"/>
</dbReference>
<dbReference type="InterPro" id="IPR029058">
    <property type="entry name" value="AB_hydrolase_fold"/>
</dbReference>
<evidence type="ECO:0000313" key="3">
    <source>
        <dbReference type="Proteomes" id="UP000255024"/>
    </source>
</evidence>
<dbReference type="Pfam" id="PF00561">
    <property type="entry name" value="Abhydrolase_1"/>
    <property type="match status" value="1"/>
</dbReference>
<sequence>MIPKSLLYKNIQINYYDSGKGNALIFLHGFLENAKMWEDYMTYFSTKHRVISIDLLGHGDTGCLGYIHSMEDMADAVHAVVTHLKLKRVTLIGHSMGGYVSLAFAELYPDYVKNIVLINSTARADSPERVQNRDRAIELIKKNAPMFITMAINNLFTDAVRPLHEVEINYTREEALKTSTQGVIAALEGMKTRIDREVLLHFAPYTIAFILGKDDPVMPYQETFDQTLGTKATVTTFEGGHMLPIEQKEALKQQLNELVK</sequence>
<reference evidence="2 3" key="1">
    <citation type="submission" date="2018-06" db="EMBL/GenBank/DDBJ databases">
        <authorList>
            <consortium name="Pathogen Informatics"/>
            <person name="Doyle S."/>
        </authorList>
    </citation>
    <scope>NUCLEOTIDE SEQUENCE [LARGE SCALE GENOMIC DNA]</scope>
    <source>
        <strain evidence="2 3">NCTC11179</strain>
    </source>
</reference>
<name>A0A378U1K8_MYROD</name>